<dbReference type="EMBL" id="BOMG01000026">
    <property type="protein sequence ID" value="GID53190.1"/>
    <property type="molecule type" value="Genomic_DNA"/>
</dbReference>
<evidence type="ECO:0008006" key="3">
    <source>
        <dbReference type="Google" id="ProtNLM"/>
    </source>
</evidence>
<organism evidence="1 2">
    <name type="scientific">Actinoplanes couchii</name>
    <dbReference type="NCBI Taxonomy" id="403638"/>
    <lineage>
        <taxon>Bacteria</taxon>
        <taxon>Bacillati</taxon>
        <taxon>Actinomycetota</taxon>
        <taxon>Actinomycetes</taxon>
        <taxon>Micromonosporales</taxon>
        <taxon>Micromonosporaceae</taxon>
        <taxon>Actinoplanes</taxon>
    </lineage>
</organism>
<protein>
    <recommendedName>
        <fullName evidence="3">CDP-Glycerol:Poly(Glycerophosphate) glycerophosphotransferase</fullName>
    </recommendedName>
</protein>
<comment type="caution">
    <text evidence="1">The sequence shown here is derived from an EMBL/GenBank/DDBJ whole genome shotgun (WGS) entry which is preliminary data.</text>
</comment>
<sequence length="509" mass="54736">MVRTTATLTRLLDVIALVTADRRVQVVFTVDDRNGAMLATGMRSVLDSLDALVVPWADAVDGAFDLVLAASENDDLGDLAAPVIVLPHGAGHLKFYPGTTTISGLTPDRVRDLTTSTTFALSHPDQLQRLAAVHPPAADKARVVGDPALGRMLASSHRAHSYRRGLDATGRQLVVLASTWGPDSLLGSWPDLPERLLAELPVDQYRVVAVLHPGIWAHGSWQVRAWWSRATEYGLRILPPEDGWQAALLGASCVLTDFGSLGLYAAALDRPVLLSPRSSPSTVPGSPAEVLAGLAPRLDPASGLRDQIDATIRTHVSGRFEQLSASAVQEPWRTAERLRSLLYERMSLAEPAHAAEFPPVPVPAVRHSGPTAIRASATATDELVTLVRYPSIAGADVPESLGHRHLVVELDRARLDQAGAADVLIVHADERAEAAALLRRWPHATMVAARIGPGTCWIHTRESAVVLHGHSGIDTTALASWAYVRIPRIPAQDRLRLGDRVMDVRAEAC</sequence>
<reference evidence="1 2" key="1">
    <citation type="submission" date="2021-01" db="EMBL/GenBank/DDBJ databases">
        <title>Whole genome shotgun sequence of Actinoplanes couchii NBRC 106145.</title>
        <authorList>
            <person name="Komaki H."/>
            <person name="Tamura T."/>
        </authorList>
    </citation>
    <scope>NUCLEOTIDE SEQUENCE [LARGE SCALE GENOMIC DNA]</scope>
    <source>
        <strain evidence="1 2">NBRC 106145</strain>
    </source>
</reference>
<name>A0ABQ3X461_9ACTN</name>
<dbReference type="RefSeq" id="WP_310381141.1">
    <property type="nucleotide sequence ID" value="NZ_JAVDQL010000001.1"/>
</dbReference>
<evidence type="ECO:0000313" key="2">
    <source>
        <dbReference type="Proteomes" id="UP000612282"/>
    </source>
</evidence>
<accession>A0ABQ3X461</accession>
<keyword evidence="2" id="KW-1185">Reference proteome</keyword>
<evidence type="ECO:0000313" key="1">
    <source>
        <dbReference type="EMBL" id="GID53190.1"/>
    </source>
</evidence>
<gene>
    <name evidence="1" type="ORF">Aco03nite_015940</name>
</gene>
<proteinExistence type="predicted"/>
<dbReference type="Proteomes" id="UP000612282">
    <property type="component" value="Unassembled WGS sequence"/>
</dbReference>